<dbReference type="EMBL" id="FOAJ01000004">
    <property type="protein sequence ID" value="SEK92219.1"/>
    <property type="molecule type" value="Genomic_DNA"/>
</dbReference>
<keyword evidence="2" id="KW-1185">Reference proteome</keyword>
<accession>A0A1H7KZK1</accession>
<evidence type="ECO:0000313" key="2">
    <source>
        <dbReference type="Proteomes" id="UP000199120"/>
    </source>
</evidence>
<dbReference type="AlphaFoldDB" id="A0A1H7KZK1"/>
<sequence length="90" mass="9928">MDTLRTYLNSLPVAEQAAFARRCNTSLGYLRKALSMRSLLGEKLCALLDRESGGAVPRQDLRPDWRQIWPELAQESLPPCTPDVGAAEAA</sequence>
<dbReference type="Gene3D" id="1.10.260.40">
    <property type="entry name" value="lambda repressor-like DNA-binding domains"/>
    <property type="match status" value="1"/>
</dbReference>
<organism evidence="1 2">
    <name type="scientific">Paraburkholderia caballeronis</name>
    <dbReference type="NCBI Taxonomy" id="416943"/>
    <lineage>
        <taxon>Bacteria</taxon>
        <taxon>Pseudomonadati</taxon>
        <taxon>Pseudomonadota</taxon>
        <taxon>Betaproteobacteria</taxon>
        <taxon>Burkholderiales</taxon>
        <taxon>Burkholderiaceae</taxon>
        <taxon>Paraburkholderia</taxon>
    </lineage>
</organism>
<dbReference type="RefSeq" id="WP_090548113.1">
    <property type="nucleotide sequence ID" value="NZ_FNSR01000002.1"/>
</dbReference>
<dbReference type="GO" id="GO:0003677">
    <property type="term" value="F:DNA binding"/>
    <property type="evidence" value="ECO:0007669"/>
    <property type="project" value="InterPro"/>
</dbReference>
<gene>
    <name evidence="1" type="ORF">SAMN05192542_104125</name>
</gene>
<dbReference type="Proteomes" id="UP000199120">
    <property type="component" value="Unassembled WGS sequence"/>
</dbReference>
<dbReference type="OrthoDB" id="6446140at2"/>
<name>A0A1H7KZK1_9BURK</name>
<proteinExistence type="predicted"/>
<evidence type="ECO:0008006" key="3">
    <source>
        <dbReference type="Google" id="ProtNLM"/>
    </source>
</evidence>
<protein>
    <recommendedName>
        <fullName evidence="3">Helix-turn-helix domain-containing protein</fullName>
    </recommendedName>
</protein>
<evidence type="ECO:0000313" key="1">
    <source>
        <dbReference type="EMBL" id="SEK92219.1"/>
    </source>
</evidence>
<dbReference type="STRING" id="416943.SAMN05445871_4054"/>
<reference evidence="2" key="1">
    <citation type="submission" date="2016-10" db="EMBL/GenBank/DDBJ databases">
        <authorList>
            <person name="Varghese N."/>
            <person name="Submissions S."/>
        </authorList>
    </citation>
    <scope>NUCLEOTIDE SEQUENCE [LARGE SCALE GENOMIC DNA]</scope>
    <source>
        <strain evidence="2">LMG 26416</strain>
    </source>
</reference>
<dbReference type="InterPro" id="IPR010982">
    <property type="entry name" value="Lambda_DNA-bd_dom_sf"/>
</dbReference>